<protein>
    <submittedName>
        <fullName evidence="1">ORF24</fullName>
    </submittedName>
</protein>
<dbReference type="Gene3D" id="3.40.50.300">
    <property type="entry name" value="P-loop containing nucleotide triphosphate hydrolases"/>
    <property type="match status" value="1"/>
</dbReference>
<sequence length="235" mass="26424">MIIAILNYTGTVGKTTLAAHLLAPRMNNAPVYAIESINETADSLGIDVEKMKGNKFRELFRKLMTSDDAIIDVGASNIEEFMNSMIKFDDSHEEIDYFIVPVTSGTKEQKESISMVDALSSIGIPANKIRVIFNRVHSDVSEEFPYITAFCKKEKSFIANPKCAIWETELFDALSVKGITVDAILNDPTNYKELLKTNREASDKERNQWADMHGLKALSKSVKRNLDEVYESLFI</sequence>
<keyword evidence="1" id="KW-0614">Plasmid</keyword>
<dbReference type="GeneID" id="97918260"/>
<dbReference type="NCBIfam" id="NF041292">
    <property type="entry name" value="StbB"/>
    <property type="match status" value="1"/>
</dbReference>
<name>Q6TFQ4_ERWAM</name>
<dbReference type="EMBL" id="AY422215">
    <property type="protein sequence ID" value="AAQ97966.1"/>
    <property type="molecule type" value="Genomic_DNA"/>
</dbReference>
<evidence type="ECO:0000313" key="1">
    <source>
        <dbReference type="EMBL" id="AAQ97966.1"/>
    </source>
</evidence>
<gene>
    <name evidence="1" type="primary">orf24</name>
</gene>
<organism evidence="1">
    <name type="scientific">Erwinia amylovora</name>
    <name type="common">Fire blight bacteria</name>
    <dbReference type="NCBI Taxonomy" id="552"/>
    <lineage>
        <taxon>Bacteria</taxon>
        <taxon>Pseudomonadati</taxon>
        <taxon>Pseudomonadota</taxon>
        <taxon>Gammaproteobacteria</taxon>
        <taxon>Enterobacterales</taxon>
        <taxon>Erwiniaceae</taxon>
        <taxon>Erwinia</taxon>
    </lineage>
</organism>
<dbReference type="RefSeq" id="WP_011154508.1">
    <property type="nucleotide sequence ID" value="NC_005247.1"/>
</dbReference>
<reference evidence="1" key="1">
    <citation type="submission" date="2003-09" db="EMBL/GenBank/DDBJ databases">
        <title>Plasmid diversity in Erwinia amylovora: sequence determination of pEU30 (30,314 bp) and pEL60 (60,145 bp) and analysis of variation in plasmid pEA29.</title>
        <authorList>
            <person name="Foster G.C."/>
            <person name="McGhee G.C."/>
            <person name="Jones A.L."/>
            <person name="Sundin G.W."/>
        </authorList>
    </citation>
    <scope>NUCLEOTIDE SEQUENCE</scope>
    <source>
        <strain evidence="1">UTRJ2</strain>
        <plasmid evidence="1">pEU30</plasmid>
    </source>
</reference>
<dbReference type="AlphaFoldDB" id="Q6TFQ4"/>
<dbReference type="InterPro" id="IPR047985">
    <property type="entry name" value="StbB-like"/>
</dbReference>
<accession>Q6TFQ4</accession>
<dbReference type="SUPFAM" id="SSF52540">
    <property type="entry name" value="P-loop containing nucleoside triphosphate hydrolases"/>
    <property type="match status" value="1"/>
</dbReference>
<dbReference type="InterPro" id="IPR027417">
    <property type="entry name" value="P-loop_NTPase"/>
</dbReference>
<proteinExistence type="predicted"/>
<geneLocation type="plasmid" evidence="1">
    <name>pEU30</name>
</geneLocation>